<accession>A0ACC0WG83</accession>
<protein>
    <submittedName>
        <fullName evidence="1">Uncharacterized protein</fullName>
    </submittedName>
</protein>
<evidence type="ECO:0000313" key="1">
    <source>
        <dbReference type="EMBL" id="KAI9917597.1"/>
    </source>
</evidence>
<sequence length="302" mass="33944">MTSNSCSCISRLLVLSPDKNSTLTVVSKLHELSGQVYNDRDAGKSNVTVLTLKTKYYRAPVEVHMHHVLDNAPEPAFKHELDEYEALVCIVDANEPSEFRQVRTLAERIVDRSPYDVCLFVAGPSSNATTECVEEIRSWCQEKGFEFVELGEKDQVPHDTVINEKQGMERVLEALHCNMWRSIEMTSPQGETAVQQEVKAKDKSREMEKREHVVETSPATDDSRLQTLLQALEIGGGPHQAADTANQTSHDDFELAQLSALISEVKNVRDHGQHLSDEQRRERAAEVAMKLWNVLGDESDSD</sequence>
<dbReference type="Proteomes" id="UP001163321">
    <property type="component" value="Chromosome 13"/>
</dbReference>
<dbReference type="EMBL" id="CM047592">
    <property type="protein sequence ID" value="KAI9917597.1"/>
    <property type="molecule type" value="Genomic_DNA"/>
</dbReference>
<proteinExistence type="predicted"/>
<comment type="caution">
    <text evidence="1">The sequence shown here is derived from an EMBL/GenBank/DDBJ whole genome shotgun (WGS) entry which is preliminary data.</text>
</comment>
<keyword evidence="2" id="KW-1185">Reference proteome</keyword>
<name>A0ACC0WG83_9STRA</name>
<evidence type="ECO:0000313" key="2">
    <source>
        <dbReference type="Proteomes" id="UP001163321"/>
    </source>
</evidence>
<gene>
    <name evidence="1" type="ORF">PsorP6_012508</name>
</gene>
<reference evidence="1 2" key="1">
    <citation type="journal article" date="2022" name="bioRxiv">
        <title>The genome of the oomycete Peronosclerospora sorghi, a cosmopolitan pathogen of maize and sorghum, is inflated with dispersed pseudogenes.</title>
        <authorList>
            <person name="Fletcher K."/>
            <person name="Martin F."/>
            <person name="Isakeit T."/>
            <person name="Cavanaugh K."/>
            <person name="Magill C."/>
            <person name="Michelmore R."/>
        </authorList>
    </citation>
    <scope>NUCLEOTIDE SEQUENCE [LARGE SCALE GENOMIC DNA]</scope>
    <source>
        <strain evidence="1">P6</strain>
    </source>
</reference>
<organism evidence="1 2">
    <name type="scientific">Peronosclerospora sorghi</name>
    <dbReference type="NCBI Taxonomy" id="230839"/>
    <lineage>
        <taxon>Eukaryota</taxon>
        <taxon>Sar</taxon>
        <taxon>Stramenopiles</taxon>
        <taxon>Oomycota</taxon>
        <taxon>Peronosporomycetes</taxon>
        <taxon>Peronosporales</taxon>
        <taxon>Peronosporaceae</taxon>
        <taxon>Peronosclerospora</taxon>
    </lineage>
</organism>